<accession>A0ABZ1VFA5</accession>
<feature type="domain" description="Smf/DprA SLOG" evidence="3">
    <location>
        <begin position="2"/>
        <end position="100"/>
    </location>
</feature>
<evidence type="ECO:0000259" key="3">
    <source>
        <dbReference type="Pfam" id="PF02481"/>
    </source>
</evidence>
<comment type="similarity">
    <text evidence="1">Belongs to the DprA/Smf family.</text>
</comment>
<dbReference type="SUPFAM" id="SSF102405">
    <property type="entry name" value="MCP/YpsA-like"/>
    <property type="match status" value="1"/>
</dbReference>
<dbReference type="Pfam" id="PF02481">
    <property type="entry name" value="DNA_processg_A"/>
    <property type="match status" value="1"/>
</dbReference>
<keyword evidence="5" id="KW-1185">Reference proteome</keyword>
<dbReference type="InterPro" id="IPR057666">
    <property type="entry name" value="DrpA_SLOG"/>
</dbReference>
<dbReference type="Gene3D" id="3.40.50.450">
    <property type="match status" value="1"/>
</dbReference>
<feature type="region of interest" description="Disordered" evidence="2">
    <location>
        <begin position="205"/>
        <end position="334"/>
    </location>
</feature>
<dbReference type="PANTHER" id="PTHR43022">
    <property type="entry name" value="PROTEIN SMF"/>
    <property type="match status" value="1"/>
</dbReference>
<evidence type="ECO:0000313" key="4">
    <source>
        <dbReference type="EMBL" id="WUR42060.1"/>
    </source>
</evidence>
<evidence type="ECO:0000313" key="5">
    <source>
        <dbReference type="Proteomes" id="UP001432161"/>
    </source>
</evidence>
<dbReference type="Proteomes" id="UP001432161">
    <property type="component" value="Chromosome"/>
</dbReference>
<evidence type="ECO:0000256" key="1">
    <source>
        <dbReference type="ARBA" id="ARBA00006525"/>
    </source>
</evidence>
<name>A0ABZ1VFA5_9ACTN</name>
<reference evidence="4" key="1">
    <citation type="submission" date="2022-10" db="EMBL/GenBank/DDBJ databases">
        <title>The complete genomes of actinobacterial strains from the NBC collection.</title>
        <authorList>
            <person name="Joergensen T.S."/>
            <person name="Alvarez Arevalo M."/>
            <person name="Sterndorff E.B."/>
            <person name="Faurdal D."/>
            <person name="Vuksanovic O."/>
            <person name="Mourched A.-S."/>
            <person name="Charusanti P."/>
            <person name="Shaw S."/>
            <person name="Blin K."/>
            <person name="Weber T."/>
        </authorList>
    </citation>
    <scope>NUCLEOTIDE SEQUENCE</scope>
    <source>
        <strain evidence="4">NBC_00489</strain>
    </source>
</reference>
<evidence type="ECO:0000256" key="2">
    <source>
        <dbReference type="SAM" id="MobiDB-lite"/>
    </source>
</evidence>
<protein>
    <submittedName>
        <fullName evidence="4">DNA-processing protein DprA</fullName>
    </submittedName>
</protein>
<dbReference type="PANTHER" id="PTHR43022:SF1">
    <property type="entry name" value="PROTEIN SMF"/>
    <property type="match status" value="1"/>
</dbReference>
<dbReference type="EMBL" id="CP108330">
    <property type="protein sequence ID" value="WUR42060.1"/>
    <property type="molecule type" value="Genomic_DNA"/>
</dbReference>
<feature type="compositionally biased region" description="Polar residues" evidence="2">
    <location>
        <begin position="250"/>
        <end position="273"/>
    </location>
</feature>
<gene>
    <name evidence="4" type="ORF">OHN36_33050</name>
</gene>
<sequence length="334" mass="35400">MPPFLFYRGELDARDARSIAVVGTRQAPEDGLRRAARMAREFVEHDVVIASGLAKRIDAAAHQALLAAGGRTFAVTGTARLCPDCAGRTLQPVADSHCLVRSQTTLPGKSCANRLCARPVDQQGVSRVDAVAVHSGALRDKIHKLKYDGTYGWVMIFGRLLVGWTESHPEWMRGIDHVVGNPTHTGRQPLQHIEAIMDAACTEDVTAPSRSALRARTAWSKGARRPGPQTGTWTTNGRPRPHTLPPSPGPATQATSRGPRSCSSTTSSPAGRNSSRSHSGSGPPAPPTSADSSLRPSPGADDPAPSHHAQARGRGITFPSGDDSAHPTNPCRDA</sequence>
<organism evidence="4 5">
    <name type="scientific">Streptomyces griseoaurantiacus</name>
    <dbReference type="NCBI Taxonomy" id="68213"/>
    <lineage>
        <taxon>Bacteria</taxon>
        <taxon>Bacillati</taxon>
        <taxon>Actinomycetota</taxon>
        <taxon>Actinomycetes</taxon>
        <taxon>Kitasatosporales</taxon>
        <taxon>Streptomycetaceae</taxon>
        <taxon>Streptomyces</taxon>
        <taxon>Streptomyces aurantiacus group</taxon>
    </lineage>
</organism>
<dbReference type="InterPro" id="IPR003488">
    <property type="entry name" value="DprA"/>
</dbReference>
<proteinExistence type="inferred from homology"/>
<feature type="compositionally biased region" description="Low complexity" evidence="2">
    <location>
        <begin position="274"/>
        <end position="293"/>
    </location>
</feature>